<dbReference type="Proteomes" id="UP000595663">
    <property type="component" value="Chromosome"/>
</dbReference>
<reference evidence="2 3" key="1">
    <citation type="journal article" date="2008" name="Int. J. Syst. Evol. Microbiol.">
        <title>Amphritea japonica sp. nov. and Amphritea balenae sp. nov., isolated from the sediment adjacent to sperm whale carcasses off Kagoshima, Japan.</title>
        <authorList>
            <person name="Miyazaki M."/>
            <person name="Nogi Y."/>
            <person name="Fujiwara Y."/>
            <person name="Kawato M."/>
            <person name="Nagahama T."/>
            <person name="Kubokawa K."/>
            <person name="Horikoshi K."/>
        </authorList>
    </citation>
    <scope>NUCLEOTIDE SEQUENCE [LARGE SCALE GENOMIC DNA]</scope>
    <source>
        <strain evidence="2 3">ATCC BAA-1530</strain>
    </source>
</reference>
<dbReference type="OrthoDB" id="7306802at2"/>
<dbReference type="AlphaFoldDB" id="A0A7R6P667"/>
<dbReference type="Pfam" id="PF06568">
    <property type="entry name" value="YjiS-like"/>
    <property type="match status" value="1"/>
</dbReference>
<evidence type="ECO:0000313" key="2">
    <source>
        <dbReference type="EMBL" id="BBB26709.1"/>
    </source>
</evidence>
<keyword evidence="3" id="KW-1185">Reference proteome</keyword>
<evidence type="ECO:0000259" key="1">
    <source>
        <dbReference type="Pfam" id="PF06568"/>
    </source>
</evidence>
<proteinExistence type="predicted"/>
<dbReference type="EMBL" id="AP014545">
    <property type="protein sequence ID" value="BBB26709.1"/>
    <property type="molecule type" value="Genomic_DNA"/>
</dbReference>
<dbReference type="RefSeq" id="WP_019620503.1">
    <property type="nucleotide sequence ID" value="NZ_AP014545.1"/>
</dbReference>
<evidence type="ECO:0000313" key="3">
    <source>
        <dbReference type="Proteomes" id="UP000595663"/>
    </source>
</evidence>
<accession>A0A7R6P667</accession>
<feature type="domain" description="YjiS-like" evidence="1">
    <location>
        <begin position="28"/>
        <end position="56"/>
    </location>
</feature>
<dbReference type="KEGG" id="ajp:AMJAP_2118"/>
<organism evidence="2 3">
    <name type="scientific">Amphritea japonica ATCC BAA-1530</name>
    <dbReference type="NCBI Taxonomy" id="1278309"/>
    <lineage>
        <taxon>Bacteria</taxon>
        <taxon>Pseudomonadati</taxon>
        <taxon>Pseudomonadota</taxon>
        <taxon>Gammaproteobacteria</taxon>
        <taxon>Oceanospirillales</taxon>
        <taxon>Oceanospirillaceae</taxon>
        <taxon>Amphritea</taxon>
    </lineage>
</organism>
<sequence length="66" mass="7794">MTCAVNNKIEVRGAIERKANVGSVLKCWLRKYRSRQLLATLDRHQLKDIGVTREEALQEIRKPFWR</sequence>
<protein>
    <recommendedName>
        <fullName evidence="1">YjiS-like domain-containing protein</fullName>
    </recommendedName>
</protein>
<gene>
    <name evidence="2" type="ORF">AMJAP_2118</name>
</gene>
<name>A0A7R6P667_9GAMM</name>
<dbReference type="InterPro" id="IPR009506">
    <property type="entry name" value="YjiS-like"/>
</dbReference>